<gene>
    <name evidence="2" type="ORF">SI7747_13016331</name>
</gene>
<proteinExistence type="predicted"/>
<name>A0A7I8JIE2_SPIIN</name>
<dbReference type="EMBL" id="LR743600">
    <property type="protein sequence ID" value="CAA2630685.1"/>
    <property type="molecule type" value="Genomic_DNA"/>
</dbReference>
<dbReference type="PANTHER" id="PTHR34222:SF37">
    <property type="entry name" value="RETROTRANSPOSON GAG DOMAIN-CONTAINING PROTEIN"/>
    <property type="match status" value="1"/>
</dbReference>
<dbReference type="PANTHER" id="PTHR34222">
    <property type="entry name" value="GAG_PRE-INTEGRS DOMAIN-CONTAINING PROTEIN"/>
    <property type="match status" value="1"/>
</dbReference>
<evidence type="ECO:0000313" key="2">
    <source>
        <dbReference type="EMBL" id="CAA2630685.1"/>
    </source>
</evidence>
<dbReference type="EMBL" id="CACRZD030000013">
    <property type="protein sequence ID" value="CAA6669928.1"/>
    <property type="molecule type" value="Genomic_DNA"/>
</dbReference>
<organism evidence="2">
    <name type="scientific">Spirodela intermedia</name>
    <name type="common">Intermediate duckweed</name>
    <dbReference type="NCBI Taxonomy" id="51605"/>
    <lineage>
        <taxon>Eukaryota</taxon>
        <taxon>Viridiplantae</taxon>
        <taxon>Streptophyta</taxon>
        <taxon>Embryophyta</taxon>
        <taxon>Tracheophyta</taxon>
        <taxon>Spermatophyta</taxon>
        <taxon>Magnoliopsida</taxon>
        <taxon>Liliopsida</taxon>
        <taxon>Araceae</taxon>
        <taxon>Lemnoideae</taxon>
        <taxon>Spirodela</taxon>
    </lineage>
</organism>
<protein>
    <submittedName>
        <fullName evidence="2">Uncharacterized protein</fullName>
    </submittedName>
</protein>
<accession>A0A7I8JIE2</accession>
<evidence type="ECO:0000313" key="3">
    <source>
        <dbReference type="Proteomes" id="UP001189122"/>
    </source>
</evidence>
<keyword evidence="3" id="KW-1185">Reference proteome</keyword>
<dbReference type="Proteomes" id="UP001189122">
    <property type="component" value="Unassembled WGS sequence"/>
</dbReference>
<dbReference type="AlphaFoldDB" id="A0A7I8JIE2"/>
<feature type="compositionally biased region" description="Basic and acidic residues" evidence="1">
    <location>
        <begin position="133"/>
        <end position="146"/>
    </location>
</feature>
<reference evidence="2 3" key="1">
    <citation type="submission" date="2019-12" db="EMBL/GenBank/DDBJ databases">
        <authorList>
            <person name="Scholz U."/>
            <person name="Mascher M."/>
            <person name="Fiebig A."/>
        </authorList>
    </citation>
    <scope>NUCLEOTIDE SEQUENCE</scope>
</reference>
<sequence length="184" mass="21826">MIPEIRRTCLYLPTARAGWENFYQTYSRARDAAQPYELKLKMMTMRDPFDTALYREKIERNKTYEYLVGLNSEYVQVRIQILGREKLPPLNEVISLVRGEESRRNLMLGSQNVENSAFMARNGKNYDNNSTKKKGESSRQERTSSNDFRGKLRCTYCKKARHTVDRCYKLHRRPQSHEWTQKKG</sequence>
<evidence type="ECO:0000256" key="1">
    <source>
        <dbReference type="SAM" id="MobiDB-lite"/>
    </source>
</evidence>
<feature type="region of interest" description="Disordered" evidence="1">
    <location>
        <begin position="117"/>
        <end position="146"/>
    </location>
</feature>